<evidence type="ECO:0000256" key="1">
    <source>
        <dbReference type="ARBA" id="ARBA00005641"/>
    </source>
</evidence>
<evidence type="ECO:0000256" key="2">
    <source>
        <dbReference type="ARBA" id="ARBA00022801"/>
    </source>
</evidence>
<geneLocation type="plasmid" evidence="10">
    <name>pTfr153</name>
</geneLocation>
<reference evidence="10" key="2">
    <citation type="submission" date="2021-04" db="EMBL/GenBank/DDBJ databases">
        <title>Complete Genome and methylome analysis of Thiothrix fructosivorans ATCC 49748.</title>
        <authorList>
            <person name="Fomenkov A."/>
            <person name="Sun L."/>
            <person name="Vincze T."/>
            <person name="Grabovich M.Y."/>
            <person name="Roberts R.J."/>
        </authorList>
    </citation>
    <scope>NUCLEOTIDE SEQUENCE</scope>
    <source>
        <strain evidence="10">ATCC 49748</strain>
        <plasmid evidence="10">pTfr153</plasmid>
    </source>
</reference>
<dbReference type="EMBL" id="JAFMPM010000004">
    <property type="protein sequence ID" value="MBO0611373.1"/>
    <property type="molecule type" value="Genomic_DNA"/>
</dbReference>
<dbReference type="Proteomes" id="UP000664466">
    <property type="component" value="Unassembled WGS sequence"/>
</dbReference>
<comment type="similarity">
    <text evidence="1">Belongs to the glycosyl hydrolase 5 (cellulase A) family.</text>
</comment>
<evidence type="ECO:0000313" key="10">
    <source>
        <dbReference type="EMBL" id="QTX13056.1"/>
    </source>
</evidence>
<evidence type="ECO:0000256" key="4">
    <source>
        <dbReference type="ARBA" id="ARBA00023277"/>
    </source>
</evidence>
<organism evidence="10">
    <name type="scientific">Thiothrix fructosivorans</name>
    <dbReference type="NCBI Taxonomy" id="111770"/>
    <lineage>
        <taxon>Bacteria</taxon>
        <taxon>Pseudomonadati</taxon>
        <taxon>Pseudomonadota</taxon>
        <taxon>Gammaproteobacteria</taxon>
        <taxon>Thiotrichales</taxon>
        <taxon>Thiotrichaceae</taxon>
        <taxon>Thiothrix</taxon>
    </lineage>
</organism>
<keyword evidence="3" id="KW-0136">Cellulose degradation</keyword>
<dbReference type="GO" id="GO:0008422">
    <property type="term" value="F:beta-glucosidase activity"/>
    <property type="evidence" value="ECO:0007669"/>
    <property type="project" value="TreeGrafter"/>
</dbReference>
<evidence type="ECO:0000256" key="3">
    <source>
        <dbReference type="ARBA" id="ARBA00023001"/>
    </source>
</evidence>
<dbReference type="GO" id="GO:0009986">
    <property type="term" value="C:cell surface"/>
    <property type="evidence" value="ECO:0007669"/>
    <property type="project" value="TreeGrafter"/>
</dbReference>
<dbReference type="SUPFAM" id="SSF49785">
    <property type="entry name" value="Galactose-binding domain-like"/>
    <property type="match status" value="1"/>
</dbReference>
<dbReference type="InterPro" id="IPR008979">
    <property type="entry name" value="Galactose-bd-like_sf"/>
</dbReference>
<feature type="signal peptide" evidence="7">
    <location>
        <begin position="1"/>
        <end position="22"/>
    </location>
</feature>
<dbReference type="InterPro" id="IPR017853">
    <property type="entry name" value="GH"/>
</dbReference>
<feature type="domain" description="Glycoside hydrolase family 5" evidence="8">
    <location>
        <begin position="236"/>
        <end position="455"/>
    </location>
</feature>
<keyword evidence="7" id="KW-0732">Signal</keyword>
<dbReference type="EMBL" id="CP072750">
    <property type="protein sequence ID" value="QTX13056.1"/>
    <property type="molecule type" value="Genomic_DNA"/>
</dbReference>
<dbReference type="GO" id="GO:0005576">
    <property type="term" value="C:extracellular region"/>
    <property type="evidence" value="ECO:0007669"/>
    <property type="project" value="TreeGrafter"/>
</dbReference>
<dbReference type="PANTHER" id="PTHR31297">
    <property type="entry name" value="GLUCAN ENDO-1,6-BETA-GLUCOSIDASE B"/>
    <property type="match status" value="1"/>
</dbReference>
<keyword evidence="2 10" id="KW-0378">Hydrolase</keyword>
<evidence type="ECO:0000256" key="6">
    <source>
        <dbReference type="ARBA" id="ARBA00023326"/>
    </source>
</evidence>
<dbReference type="RefSeq" id="WP_207249166.1">
    <property type="nucleotide sequence ID" value="NZ_CP072750.1"/>
</dbReference>
<dbReference type="PANTHER" id="PTHR31297:SF41">
    <property type="entry name" value="ENDOGLUCANASE, PUTATIVE (AFU_ORTHOLOGUE AFUA_5G01830)-RELATED"/>
    <property type="match status" value="1"/>
</dbReference>
<proteinExistence type="inferred from homology"/>
<sequence length="1021" mass="107566">MGKYKASFYALPLAMAIQAATAGNLMTDGGFESGVLSWSSTKSILALDAAAAYVGQAGMNVNSAYNWCPYGALYTLDTSKLQNGTMYEFGARIRLANSNDISANHKLGLIKNGADPVWLDGDQSSYDGGAYPDKWTRLFGVWKASVTPTDSLKVCIIGAINKPFHVDEAFVTPLTTAEIGYQPPATLDSSTLIHADGNRLVMGSQKTSFIMKGINVYQYDMADDPPAIDAFRYKNADAASYKEIRDLGFNSVRLNLAYSLFEDSTAPGVYKEEGWAVVDRHILWAKQNGLRLILDMHVPPGGYQSTTDTGFGSNATLKKRLENLWVAIAQRYRNETTIAAYDLINEPHVNNWFTYAQTVINNIRAVDPNHLIDVEVSFHPSDTGMYKLADNNILYDVHWYEPWSWAGSHTNNTPYTGTLEQFKQQLRTGEGLSNFYQAATDSFTVPFNIGEYGITFEKYELAGVNGVTWLQHSNAAFDYFGISRQLFHYNEANFGVYRSWNSYPNEHTKTTEPLKAALPSVNGTGGNTPDTTPDPFVFTDQTGVNRSTLLTSNAITISGIDAAAPITVTGGEYSINGGAYTSATGTISNSDTVQVRHTSSANYATVTNTVLTVGGISDVFSSTTLADTNDTTPAPFIFVDKTGVNLAALIESNAVTISGINSAAPIAVTGGEYSVNGGAYTSAVGTISNGDTVQVHHTSSSQSQTTVNTTLTIGGVSDTFSSKTGTTDTTPNAFSFTAKTGVPLTTPVESNTVAVSGINAPASISVASGEYRINSGAYTAAAGTVSNGDKVQVRHTSSASFSTSVTTTLTMGGISGSFKSTTLAKDTKPNSFSFTAQAVVPVSSSVESGVVTVSGINAPAGISVTSGEYRINGGAYTAAAGTVSNGDKVQVRHTSSASFSTSVTTTLMVGGISGSFKSTTLAKDTKPDSFSFTAQTGVTPSTIVESNPITVSGINTPASISVTGTGAAYSVNGGIYTSTAGTISNGSTLKVRHTSSSKALTAVSSTLTIGGVASSFKSTTR</sequence>
<dbReference type="Gene3D" id="2.60.120.260">
    <property type="entry name" value="Galactose-binding domain-like"/>
    <property type="match status" value="1"/>
</dbReference>
<evidence type="ECO:0000313" key="9">
    <source>
        <dbReference type="EMBL" id="MBO0611373.1"/>
    </source>
</evidence>
<dbReference type="GO" id="GO:0030245">
    <property type="term" value="P:cellulose catabolic process"/>
    <property type="evidence" value="ECO:0007669"/>
    <property type="project" value="UniProtKB-KW"/>
</dbReference>
<dbReference type="InterPro" id="IPR050386">
    <property type="entry name" value="Glycosyl_hydrolase_5"/>
</dbReference>
<name>A0A8B0SP35_9GAMM</name>
<dbReference type="AlphaFoldDB" id="A0A8B0SP35"/>
<evidence type="ECO:0000256" key="5">
    <source>
        <dbReference type="ARBA" id="ARBA00023295"/>
    </source>
</evidence>
<accession>A0A8B0SP35</accession>
<reference evidence="9 11" key="1">
    <citation type="submission" date="2021-03" db="EMBL/GenBank/DDBJ databases">
        <title>Draft genome and methylome analysis of Thiotrix fructosivoruns ATCC 49748.</title>
        <authorList>
            <person name="Fomenkov A."/>
            <person name="Grabovich M.Y."/>
            <person name="Roberts R.J."/>
        </authorList>
    </citation>
    <scope>NUCLEOTIDE SEQUENCE [LARGE SCALE GENOMIC DNA]</scope>
    <source>
        <strain evidence="9 11">ATCC 49748</strain>
        <plasmid evidence="9">pTfr153</plasmid>
    </source>
</reference>
<protein>
    <submittedName>
        <fullName evidence="10">Cellulase family glycosylhydrolase</fullName>
    </submittedName>
</protein>
<keyword evidence="6" id="KW-0624">Polysaccharide degradation</keyword>
<keyword evidence="10" id="KW-0614">Plasmid</keyword>
<evidence type="ECO:0000259" key="8">
    <source>
        <dbReference type="Pfam" id="PF00150"/>
    </source>
</evidence>
<evidence type="ECO:0000256" key="7">
    <source>
        <dbReference type="SAM" id="SignalP"/>
    </source>
</evidence>
<keyword evidence="4" id="KW-0119">Carbohydrate metabolism</keyword>
<dbReference type="SUPFAM" id="SSF51445">
    <property type="entry name" value="(Trans)glycosidases"/>
    <property type="match status" value="1"/>
</dbReference>
<dbReference type="Pfam" id="PF00150">
    <property type="entry name" value="Cellulase"/>
    <property type="match status" value="1"/>
</dbReference>
<feature type="chain" id="PRO_5032876065" evidence="7">
    <location>
        <begin position="23"/>
        <end position="1021"/>
    </location>
</feature>
<gene>
    <name evidence="9" type="ORF">J1836_00265</name>
    <name evidence="10" type="ORF">J1836_020355</name>
</gene>
<dbReference type="InterPro" id="IPR001547">
    <property type="entry name" value="Glyco_hydro_5"/>
</dbReference>
<keyword evidence="5" id="KW-0326">Glycosidase</keyword>
<keyword evidence="11" id="KW-1185">Reference proteome</keyword>
<evidence type="ECO:0000313" key="11">
    <source>
        <dbReference type="Proteomes" id="UP000664466"/>
    </source>
</evidence>
<dbReference type="Gene3D" id="3.20.20.80">
    <property type="entry name" value="Glycosidases"/>
    <property type="match status" value="1"/>
</dbReference>